<protein>
    <recommendedName>
        <fullName evidence="2">Glycosyl transferase family 1 domain-containing protein</fullName>
    </recommendedName>
</protein>
<reference evidence="3 4" key="2">
    <citation type="submission" date="2020-03" db="EMBL/GenBank/DDBJ databases">
        <authorList>
            <person name="Ichikawa N."/>
            <person name="Kimura A."/>
            <person name="Kitahashi Y."/>
            <person name="Uohara A."/>
        </authorList>
    </citation>
    <scope>NUCLEOTIDE SEQUENCE [LARGE SCALE GENOMIC DNA]</scope>
    <source>
        <strain evidence="3 4">NBRC 105367</strain>
    </source>
</reference>
<organism evidence="3 4">
    <name type="scientific">Phytohabitans suffuscus</name>
    <dbReference type="NCBI Taxonomy" id="624315"/>
    <lineage>
        <taxon>Bacteria</taxon>
        <taxon>Bacillati</taxon>
        <taxon>Actinomycetota</taxon>
        <taxon>Actinomycetes</taxon>
        <taxon>Micromonosporales</taxon>
        <taxon>Micromonosporaceae</taxon>
    </lineage>
</organism>
<dbReference type="EMBL" id="AP022871">
    <property type="protein sequence ID" value="BCB90231.1"/>
    <property type="molecule type" value="Genomic_DNA"/>
</dbReference>
<accession>A0A6F8YWK5</accession>
<gene>
    <name evidence="3" type="ORF">Psuf_075440</name>
</gene>
<keyword evidence="1" id="KW-0808">Transferase</keyword>
<dbReference type="AlphaFoldDB" id="A0A6F8YWK5"/>
<evidence type="ECO:0000259" key="2">
    <source>
        <dbReference type="Pfam" id="PF00534"/>
    </source>
</evidence>
<dbReference type="Pfam" id="PF00534">
    <property type="entry name" value="Glycos_transf_1"/>
    <property type="match status" value="1"/>
</dbReference>
<keyword evidence="4" id="KW-1185">Reference proteome</keyword>
<dbReference type="InterPro" id="IPR001296">
    <property type="entry name" value="Glyco_trans_1"/>
</dbReference>
<dbReference type="GO" id="GO:0016757">
    <property type="term" value="F:glycosyltransferase activity"/>
    <property type="evidence" value="ECO:0007669"/>
    <property type="project" value="InterPro"/>
</dbReference>
<name>A0A6F8YWK5_9ACTN</name>
<sequence>MPVVGTVDGPLAEVVTDGVTGRLVPPDLLAGTIRDLLADEELRRAYGAEGARWVRGAYDWTVAALRTVEAYERTRAQHALTHEGATAAGLAA</sequence>
<evidence type="ECO:0000313" key="4">
    <source>
        <dbReference type="Proteomes" id="UP000503011"/>
    </source>
</evidence>
<dbReference type="KEGG" id="psuu:Psuf_075440"/>
<evidence type="ECO:0000256" key="1">
    <source>
        <dbReference type="ARBA" id="ARBA00022679"/>
    </source>
</evidence>
<dbReference type="SUPFAM" id="SSF53756">
    <property type="entry name" value="UDP-Glycosyltransferase/glycogen phosphorylase"/>
    <property type="match status" value="1"/>
</dbReference>
<dbReference type="Gene3D" id="3.40.50.2000">
    <property type="entry name" value="Glycogen Phosphorylase B"/>
    <property type="match status" value="2"/>
</dbReference>
<feature type="domain" description="Glycosyl transferase family 1" evidence="2">
    <location>
        <begin position="1"/>
        <end position="52"/>
    </location>
</feature>
<evidence type="ECO:0000313" key="3">
    <source>
        <dbReference type="EMBL" id="BCB90231.1"/>
    </source>
</evidence>
<reference evidence="3 4" key="1">
    <citation type="submission" date="2020-03" db="EMBL/GenBank/DDBJ databases">
        <title>Whole genome shotgun sequence of Phytohabitans suffuscus NBRC 105367.</title>
        <authorList>
            <person name="Komaki H."/>
            <person name="Tamura T."/>
        </authorList>
    </citation>
    <scope>NUCLEOTIDE SEQUENCE [LARGE SCALE GENOMIC DNA]</scope>
    <source>
        <strain evidence="3 4">NBRC 105367</strain>
    </source>
</reference>
<proteinExistence type="predicted"/>
<dbReference type="Proteomes" id="UP000503011">
    <property type="component" value="Chromosome"/>
</dbReference>